<dbReference type="AlphaFoldDB" id="A0A674IMJ7"/>
<dbReference type="PANTHER" id="PTHR14130:SF12">
    <property type="entry name" value="BARGIN-RELATED"/>
    <property type="match status" value="1"/>
</dbReference>
<dbReference type="Ensembl" id="ENSTMTT00000009297.1">
    <property type="protein sequence ID" value="ENSTMTP00000008992.1"/>
    <property type="gene ID" value="ENSTMTG00000006568.1"/>
</dbReference>
<protein>
    <submittedName>
        <fullName evidence="2">Uncharacterized protein</fullName>
    </submittedName>
</protein>
<keyword evidence="3" id="KW-1185">Reference proteome</keyword>
<dbReference type="SUPFAM" id="SSF103657">
    <property type="entry name" value="BAR/IMD domain-like"/>
    <property type="match status" value="1"/>
</dbReference>
<name>A0A674IMJ7_9SAUR</name>
<dbReference type="PANTHER" id="PTHR14130">
    <property type="entry name" value="3BP-1 RELATED RHOGAP"/>
    <property type="match status" value="1"/>
</dbReference>
<evidence type="ECO:0000256" key="1">
    <source>
        <dbReference type="ARBA" id="ARBA00022468"/>
    </source>
</evidence>
<dbReference type="InterPro" id="IPR047165">
    <property type="entry name" value="RHG17/44/SH3BP1-like"/>
</dbReference>
<proteinExistence type="predicted"/>
<dbReference type="GO" id="GO:0005096">
    <property type="term" value="F:GTPase activator activity"/>
    <property type="evidence" value="ECO:0007669"/>
    <property type="project" value="UniProtKB-KW"/>
</dbReference>
<evidence type="ECO:0000313" key="2">
    <source>
        <dbReference type="Ensembl" id="ENSTMTP00000008992.1"/>
    </source>
</evidence>
<dbReference type="GO" id="GO:0032956">
    <property type="term" value="P:regulation of actin cytoskeleton organization"/>
    <property type="evidence" value="ECO:0007669"/>
    <property type="project" value="TreeGrafter"/>
</dbReference>
<dbReference type="InterPro" id="IPR027267">
    <property type="entry name" value="AH/BAR_dom_sf"/>
</dbReference>
<sequence length="77" mass="8478">EVTKCNKSLSPSHALFPRAQETAEFLTEDLLQIEQRIEPAKRAAHNVSKRLQACLQGQCGADMDKRVGNLLLHGPAP</sequence>
<reference evidence="2" key="2">
    <citation type="submission" date="2025-09" db="UniProtKB">
        <authorList>
            <consortium name="Ensembl"/>
        </authorList>
    </citation>
    <scope>IDENTIFICATION</scope>
</reference>
<keyword evidence="1" id="KW-0343">GTPase activation</keyword>
<dbReference type="GeneTree" id="ENSGT00940000158369"/>
<dbReference type="GO" id="GO:0005829">
    <property type="term" value="C:cytosol"/>
    <property type="evidence" value="ECO:0007669"/>
    <property type="project" value="TreeGrafter"/>
</dbReference>
<accession>A0A674IMJ7</accession>
<evidence type="ECO:0000313" key="3">
    <source>
        <dbReference type="Proteomes" id="UP000472274"/>
    </source>
</evidence>
<dbReference type="Proteomes" id="UP000472274">
    <property type="component" value="Unplaced"/>
</dbReference>
<dbReference type="GO" id="GO:0035020">
    <property type="term" value="P:regulation of Rac protein signal transduction"/>
    <property type="evidence" value="ECO:0007669"/>
    <property type="project" value="TreeGrafter"/>
</dbReference>
<organism evidence="2 3">
    <name type="scientific">Terrapene triunguis</name>
    <name type="common">Three-toed box turtle</name>
    <dbReference type="NCBI Taxonomy" id="2587831"/>
    <lineage>
        <taxon>Eukaryota</taxon>
        <taxon>Metazoa</taxon>
        <taxon>Chordata</taxon>
        <taxon>Craniata</taxon>
        <taxon>Vertebrata</taxon>
        <taxon>Euteleostomi</taxon>
        <taxon>Archelosauria</taxon>
        <taxon>Testudinata</taxon>
        <taxon>Testudines</taxon>
        <taxon>Cryptodira</taxon>
        <taxon>Durocryptodira</taxon>
        <taxon>Testudinoidea</taxon>
        <taxon>Emydidae</taxon>
        <taxon>Terrapene</taxon>
    </lineage>
</organism>
<reference evidence="2" key="1">
    <citation type="submission" date="2025-08" db="UniProtKB">
        <authorList>
            <consortium name="Ensembl"/>
        </authorList>
    </citation>
    <scope>IDENTIFICATION</scope>
</reference>
<dbReference type="InParanoid" id="A0A674IMJ7"/>